<evidence type="ECO:0000313" key="2">
    <source>
        <dbReference type="EMBL" id="MFC4403425.1"/>
    </source>
</evidence>
<keyword evidence="3" id="KW-1185">Reference proteome</keyword>
<dbReference type="Gene3D" id="3.40.50.720">
    <property type="entry name" value="NAD(P)-binding Rossmann-like Domain"/>
    <property type="match status" value="1"/>
</dbReference>
<dbReference type="InterPro" id="IPR051783">
    <property type="entry name" value="NAD(P)-dependent_oxidoreduct"/>
</dbReference>
<dbReference type="Proteomes" id="UP001595882">
    <property type="component" value="Unassembled WGS sequence"/>
</dbReference>
<dbReference type="RefSeq" id="WP_390251917.1">
    <property type="nucleotide sequence ID" value="NZ_JBHSDT010000004.1"/>
</dbReference>
<dbReference type="SUPFAM" id="SSF51735">
    <property type="entry name" value="NAD(P)-binding Rossmann-fold domains"/>
    <property type="match status" value="1"/>
</dbReference>
<name>A0ABV8WUI8_9BACI</name>
<organism evidence="2 3">
    <name type="scientific">Gracilibacillus xinjiangensis</name>
    <dbReference type="NCBI Taxonomy" id="1193282"/>
    <lineage>
        <taxon>Bacteria</taxon>
        <taxon>Bacillati</taxon>
        <taxon>Bacillota</taxon>
        <taxon>Bacilli</taxon>
        <taxon>Bacillales</taxon>
        <taxon>Bacillaceae</taxon>
        <taxon>Gracilibacillus</taxon>
    </lineage>
</organism>
<proteinExistence type="predicted"/>
<dbReference type="InterPro" id="IPR036291">
    <property type="entry name" value="NAD(P)-bd_dom_sf"/>
</dbReference>
<gene>
    <name evidence="2" type="ORF">ACFOY7_10065</name>
</gene>
<evidence type="ECO:0000313" key="3">
    <source>
        <dbReference type="Proteomes" id="UP001595882"/>
    </source>
</evidence>
<dbReference type="InterPro" id="IPR016040">
    <property type="entry name" value="NAD(P)-bd_dom"/>
</dbReference>
<dbReference type="EMBL" id="JBHSDT010000004">
    <property type="protein sequence ID" value="MFC4403425.1"/>
    <property type="molecule type" value="Genomic_DNA"/>
</dbReference>
<feature type="domain" description="NAD(P)-binding" evidence="1">
    <location>
        <begin position="8"/>
        <end position="157"/>
    </location>
</feature>
<dbReference type="PANTHER" id="PTHR48079">
    <property type="entry name" value="PROTEIN YEEZ"/>
    <property type="match status" value="1"/>
</dbReference>
<accession>A0ABV8WUI8</accession>
<sequence length="318" mass="35805">MEKVLVLGATGGMGREIVNELTNKGIEVVAFARTEGKLKRFYDSNRLVKIISGDMLNQADVIKAAIDTDVIIHSVNVPYEEWQEKLFIIMKHAIKAAQQNNAKLAVVDNIYAYGRNGGKKMQENQHKQPHTKKGKIRLELEKIIKTSNVPYLIAHFPDFYGPHAENAVLNFYLNSVVANKKPMFVGDPAIMREYIYTPDGAKAMVSLALNESAYGQNWNIPATDVISGRQIFQIVNSFTNKKGKPLIVNKLMIRMIGLFDKTMREVVEMFYLMEEPVVLDGTKYEREIGPLPKTSYEMGIKQTLANLTKKQGYGGTDN</sequence>
<evidence type="ECO:0000259" key="1">
    <source>
        <dbReference type="Pfam" id="PF13460"/>
    </source>
</evidence>
<dbReference type="Pfam" id="PF13460">
    <property type="entry name" value="NAD_binding_10"/>
    <property type="match status" value="1"/>
</dbReference>
<dbReference type="PANTHER" id="PTHR48079:SF6">
    <property type="entry name" value="NAD(P)-BINDING DOMAIN-CONTAINING PROTEIN-RELATED"/>
    <property type="match status" value="1"/>
</dbReference>
<protein>
    <submittedName>
        <fullName evidence="2">SDR family NAD(P)-dependent oxidoreductase</fullName>
    </submittedName>
</protein>
<comment type="caution">
    <text evidence="2">The sequence shown here is derived from an EMBL/GenBank/DDBJ whole genome shotgun (WGS) entry which is preliminary data.</text>
</comment>
<reference evidence="3" key="1">
    <citation type="journal article" date="2019" name="Int. J. Syst. Evol. Microbiol.">
        <title>The Global Catalogue of Microorganisms (GCM) 10K type strain sequencing project: providing services to taxonomists for standard genome sequencing and annotation.</title>
        <authorList>
            <consortium name="The Broad Institute Genomics Platform"/>
            <consortium name="The Broad Institute Genome Sequencing Center for Infectious Disease"/>
            <person name="Wu L."/>
            <person name="Ma J."/>
        </authorList>
    </citation>
    <scope>NUCLEOTIDE SEQUENCE [LARGE SCALE GENOMIC DNA]</scope>
    <source>
        <strain evidence="3">CCUG 37865</strain>
    </source>
</reference>